<feature type="transmembrane region" description="Helical" evidence="8">
    <location>
        <begin position="215"/>
        <end position="243"/>
    </location>
</feature>
<accession>A0A239L719</accession>
<keyword evidence="6 8" id="KW-1133">Transmembrane helix</keyword>
<feature type="transmembrane region" description="Helical" evidence="8">
    <location>
        <begin position="263"/>
        <end position="290"/>
    </location>
</feature>
<dbReference type="GO" id="GO:0005886">
    <property type="term" value="C:plasma membrane"/>
    <property type="evidence" value="ECO:0007669"/>
    <property type="project" value="UniProtKB-SubCell"/>
</dbReference>
<sequence>MSTAVTRKPWAAGVRIGPVGVGWKPRALVATVVALVVVLALFVFSITIGAGGLDPAAVVRALAGVGDSAERFVVVELRLPRTLVGAVVGLALGIAGALTQTFARNPLATPDILGVTSGASVGAVAAIVLGGGSYAVGNGLLTLGLPSCAAIGAVAAAAVVYGLGWRGGISSYRIILVGIGVAATLDAVTSYLLVRAQISQAAAASQWLVGSVSSVSWSTVTPLVTVVVIAVPLALATSAALAVGQLGDDVARGVGLGLQWHRLVVIALAVALTAAAVAAAGPVGFVAFVVPQIAVRLAGTSRPPLVLSGLVGAALVLAADTAARTLFPWEVPVGIITIVIGAPYLIWLLVRHRKELS</sequence>
<gene>
    <name evidence="9" type="ORF">SAMN05421642_11240</name>
</gene>
<evidence type="ECO:0000256" key="5">
    <source>
        <dbReference type="ARBA" id="ARBA00022692"/>
    </source>
</evidence>
<dbReference type="CDD" id="cd06550">
    <property type="entry name" value="TM_ABC_iron-siderophores_like"/>
    <property type="match status" value="1"/>
</dbReference>
<evidence type="ECO:0000256" key="8">
    <source>
        <dbReference type="SAM" id="Phobius"/>
    </source>
</evidence>
<evidence type="ECO:0000256" key="3">
    <source>
        <dbReference type="ARBA" id="ARBA00022448"/>
    </source>
</evidence>
<dbReference type="InterPro" id="IPR000522">
    <property type="entry name" value="ABC_transptr_permease_BtuC"/>
</dbReference>
<dbReference type="SUPFAM" id="SSF81345">
    <property type="entry name" value="ABC transporter involved in vitamin B12 uptake, BtuC"/>
    <property type="match status" value="1"/>
</dbReference>
<feature type="transmembrane region" description="Helical" evidence="8">
    <location>
        <begin position="83"/>
        <end position="103"/>
    </location>
</feature>
<keyword evidence="4" id="KW-1003">Cell membrane</keyword>
<dbReference type="Proteomes" id="UP000198327">
    <property type="component" value="Unassembled WGS sequence"/>
</dbReference>
<comment type="similarity">
    <text evidence="2">Belongs to the binding-protein-dependent transport system permease family. FecCD subfamily.</text>
</comment>
<comment type="subcellular location">
    <subcellularLocation>
        <location evidence="1">Cell membrane</location>
        <topology evidence="1">Multi-pass membrane protein</topology>
    </subcellularLocation>
</comment>
<dbReference type="InterPro" id="IPR037294">
    <property type="entry name" value="ABC_BtuC-like"/>
</dbReference>
<dbReference type="Pfam" id="PF01032">
    <property type="entry name" value="FecCD"/>
    <property type="match status" value="1"/>
</dbReference>
<proteinExistence type="inferred from homology"/>
<keyword evidence="5 8" id="KW-0812">Transmembrane</keyword>
<dbReference type="EMBL" id="FZOW01000012">
    <property type="protein sequence ID" value="SNT25479.1"/>
    <property type="molecule type" value="Genomic_DNA"/>
</dbReference>
<evidence type="ECO:0000256" key="1">
    <source>
        <dbReference type="ARBA" id="ARBA00004651"/>
    </source>
</evidence>
<dbReference type="GO" id="GO:0022857">
    <property type="term" value="F:transmembrane transporter activity"/>
    <property type="evidence" value="ECO:0007669"/>
    <property type="project" value="InterPro"/>
</dbReference>
<feature type="transmembrane region" description="Helical" evidence="8">
    <location>
        <begin position="27"/>
        <end position="50"/>
    </location>
</feature>
<evidence type="ECO:0000313" key="10">
    <source>
        <dbReference type="Proteomes" id="UP000198327"/>
    </source>
</evidence>
<feature type="transmembrane region" description="Helical" evidence="8">
    <location>
        <begin position="115"/>
        <end position="136"/>
    </location>
</feature>
<evidence type="ECO:0000256" key="7">
    <source>
        <dbReference type="ARBA" id="ARBA00023136"/>
    </source>
</evidence>
<dbReference type="PANTHER" id="PTHR30472">
    <property type="entry name" value="FERRIC ENTEROBACTIN TRANSPORT SYSTEM PERMEASE PROTEIN"/>
    <property type="match status" value="1"/>
</dbReference>
<keyword evidence="7 8" id="KW-0472">Membrane</keyword>
<keyword evidence="3" id="KW-0813">Transport</keyword>
<protein>
    <submittedName>
        <fullName evidence="9">Iron complex transport system permease protein</fullName>
    </submittedName>
</protein>
<feature type="transmembrane region" description="Helical" evidence="8">
    <location>
        <begin position="171"/>
        <end position="194"/>
    </location>
</feature>
<evidence type="ECO:0000256" key="4">
    <source>
        <dbReference type="ARBA" id="ARBA00022475"/>
    </source>
</evidence>
<keyword evidence="10" id="KW-1185">Reference proteome</keyword>
<dbReference type="GO" id="GO:0033214">
    <property type="term" value="P:siderophore-iron import into cell"/>
    <property type="evidence" value="ECO:0007669"/>
    <property type="project" value="TreeGrafter"/>
</dbReference>
<evidence type="ECO:0000256" key="6">
    <source>
        <dbReference type="ARBA" id="ARBA00022989"/>
    </source>
</evidence>
<dbReference type="RefSeq" id="WP_217899965.1">
    <property type="nucleotide sequence ID" value="NZ_FZOW01000012.1"/>
</dbReference>
<dbReference type="FunFam" id="1.10.3470.10:FF:000001">
    <property type="entry name" value="Vitamin B12 ABC transporter permease BtuC"/>
    <property type="match status" value="1"/>
</dbReference>
<dbReference type="PANTHER" id="PTHR30472:SF24">
    <property type="entry name" value="FERRIC ENTEROBACTIN TRANSPORT SYSTEM PERMEASE PROTEIN FEPG"/>
    <property type="match status" value="1"/>
</dbReference>
<organism evidence="9 10">
    <name type="scientific">Rhodococcoides kyotonense</name>
    <dbReference type="NCBI Taxonomy" id="398843"/>
    <lineage>
        <taxon>Bacteria</taxon>
        <taxon>Bacillati</taxon>
        <taxon>Actinomycetota</taxon>
        <taxon>Actinomycetes</taxon>
        <taxon>Mycobacteriales</taxon>
        <taxon>Nocardiaceae</taxon>
        <taxon>Rhodococcoides</taxon>
    </lineage>
</organism>
<feature type="transmembrane region" description="Helical" evidence="8">
    <location>
        <begin position="302"/>
        <end position="319"/>
    </location>
</feature>
<name>A0A239L719_9NOCA</name>
<feature type="transmembrane region" description="Helical" evidence="8">
    <location>
        <begin position="143"/>
        <end position="165"/>
    </location>
</feature>
<feature type="transmembrane region" description="Helical" evidence="8">
    <location>
        <begin position="331"/>
        <end position="350"/>
    </location>
</feature>
<dbReference type="Gene3D" id="1.10.3470.10">
    <property type="entry name" value="ABC transporter involved in vitamin B12 uptake, BtuC"/>
    <property type="match status" value="1"/>
</dbReference>
<reference evidence="10" key="1">
    <citation type="submission" date="2017-06" db="EMBL/GenBank/DDBJ databases">
        <authorList>
            <person name="Varghese N."/>
            <person name="Submissions S."/>
        </authorList>
    </citation>
    <scope>NUCLEOTIDE SEQUENCE [LARGE SCALE GENOMIC DNA]</scope>
    <source>
        <strain evidence="10">JCM 23211</strain>
    </source>
</reference>
<evidence type="ECO:0000313" key="9">
    <source>
        <dbReference type="EMBL" id="SNT25479.1"/>
    </source>
</evidence>
<dbReference type="AlphaFoldDB" id="A0A239L719"/>
<evidence type="ECO:0000256" key="2">
    <source>
        <dbReference type="ARBA" id="ARBA00007935"/>
    </source>
</evidence>